<dbReference type="Proteomes" id="UP000053989">
    <property type="component" value="Unassembled WGS sequence"/>
</dbReference>
<accession>A0A0C3DY91</accession>
<dbReference type="AlphaFoldDB" id="A0A0C3DY91"/>
<feature type="non-terminal residue" evidence="1">
    <location>
        <position position="1"/>
    </location>
</feature>
<reference evidence="2" key="2">
    <citation type="submission" date="2015-01" db="EMBL/GenBank/DDBJ databases">
        <title>Evolutionary Origins and Diversification of the Mycorrhizal Mutualists.</title>
        <authorList>
            <consortium name="DOE Joint Genome Institute"/>
            <consortium name="Mycorrhizal Genomics Consortium"/>
            <person name="Kohler A."/>
            <person name="Kuo A."/>
            <person name="Nagy L.G."/>
            <person name="Floudas D."/>
            <person name="Copeland A."/>
            <person name="Barry K.W."/>
            <person name="Cichocki N."/>
            <person name="Veneault-Fourrey C."/>
            <person name="LaButti K."/>
            <person name="Lindquist E.A."/>
            <person name="Lipzen A."/>
            <person name="Lundell T."/>
            <person name="Morin E."/>
            <person name="Murat C."/>
            <person name="Riley R."/>
            <person name="Ohm R."/>
            <person name="Sun H."/>
            <person name="Tunlid A."/>
            <person name="Henrissat B."/>
            <person name="Grigoriev I.V."/>
            <person name="Hibbett D.S."/>
            <person name="Martin F."/>
        </authorList>
    </citation>
    <scope>NUCLEOTIDE SEQUENCE [LARGE SCALE GENOMIC DNA]</scope>
    <source>
        <strain evidence="2">Foug A</strain>
    </source>
</reference>
<evidence type="ECO:0000313" key="2">
    <source>
        <dbReference type="Proteomes" id="UP000053989"/>
    </source>
</evidence>
<organism evidence="1 2">
    <name type="scientific">Scleroderma citrinum Foug A</name>
    <dbReference type="NCBI Taxonomy" id="1036808"/>
    <lineage>
        <taxon>Eukaryota</taxon>
        <taxon>Fungi</taxon>
        <taxon>Dikarya</taxon>
        <taxon>Basidiomycota</taxon>
        <taxon>Agaricomycotina</taxon>
        <taxon>Agaricomycetes</taxon>
        <taxon>Agaricomycetidae</taxon>
        <taxon>Boletales</taxon>
        <taxon>Sclerodermatineae</taxon>
        <taxon>Sclerodermataceae</taxon>
        <taxon>Scleroderma</taxon>
    </lineage>
</organism>
<proteinExistence type="predicted"/>
<dbReference type="EMBL" id="KN822055">
    <property type="protein sequence ID" value="KIM61139.1"/>
    <property type="molecule type" value="Genomic_DNA"/>
</dbReference>
<name>A0A0C3DY91_9AGAM</name>
<reference evidence="1 2" key="1">
    <citation type="submission" date="2014-04" db="EMBL/GenBank/DDBJ databases">
        <authorList>
            <consortium name="DOE Joint Genome Institute"/>
            <person name="Kuo A."/>
            <person name="Kohler A."/>
            <person name="Nagy L.G."/>
            <person name="Floudas D."/>
            <person name="Copeland A."/>
            <person name="Barry K.W."/>
            <person name="Cichocki N."/>
            <person name="Veneault-Fourrey C."/>
            <person name="LaButti K."/>
            <person name="Lindquist E.A."/>
            <person name="Lipzen A."/>
            <person name="Lundell T."/>
            <person name="Morin E."/>
            <person name="Murat C."/>
            <person name="Sun H."/>
            <person name="Tunlid A."/>
            <person name="Henrissat B."/>
            <person name="Grigoriev I.V."/>
            <person name="Hibbett D.S."/>
            <person name="Martin F."/>
            <person name="Nordberg H.P."/>
            <person name="Cantor M.N."/>
            <person name="Hua S.X."/>
        </authorList>
    </citation>
    <scope>NUCLEOTIDE SEQUENCE [LARGE SCALE GENOMIC DNA]</scope>
    <source>
        <strain evidence="1 2">Foug A</strain>
    </source>
</reference>
<dbReference type="HOGENOM" id="CLU_006344_0_1_1"/>
<dbReference type="InParanoid" id="A0A0C3DY91"/>
<evidence type="ECO:0000313" key="1">
    <source>
        <dbReference type="EMBL" id="KIM61139.1"/>
    </source>
</evidence>
<keyword evidence="2" id="KW-1185">Reference proteome</keyword>
<sequence length="306" mass="35697">HFKCGWSRLTQVSGKERKQMARVLLGCLVGKVPNDALMCYRALLDFLYLVQYPSHDDDSLQYMEDALTLFHDHKQVFVSLGIREHFNIPKFHSLLHYMDCIKMYGTTDNYNTEAFERLHIDLAKDGWRASNTRNTIPQMTKWLEKQEKIEMFRRYMDRGLEEDDNLDGLIRMVGIVLAKQPAVHAQSISIIQELHLVPYFSRDLKHFLNSLLPCGQAIPHAQLQHADLGLGLDQLDIWHSYKLQMDDLRNDYTFPGMKVGRLHVIFKLPTTILLSEAPSSWPREELAYVEWYRYLGHQGNTITCTK</sequence>
<gene>
    <name evidence="1" type="ORF">SCLCIDRAFT_122751</name>
</gene>
<dbReference type="OrthoDB" id="3232941at2759"/>
<dbReference type="STRING" id="1036808.A0A0C3DY91"/>
<protein>
    <submittedName>
        <fullName evidence="1">Uncharacterized protein</fullName>
    </submittedName>
</protein>